<gene>
    <name evidence="2" type="ORF">AOB57_004270</name>
</gene>
<sequence>MSMKAKSLVKFFLLVCACLTARMFGKKKQADEMLNELYIIRHQMNEFSKNEAGTMGVMDAVLVVVTGAVVMGVGAMILAKIQPNVVGSDEVSNGTITSIFGTAWDAFGLLPVALIVVAAVVIIGTVMLLSRAA</sequence>
<keyword evidence="1" id="KW-0472">Membrane</keyword>
<dbReference type="AlphaFoldDB" id="A0A660HQE2"/>
<dbReference type="EMBL" id="CP032683">
    <property type="protein sequence ID" value="AYK14511.1"/>
    <property type="molecule type" value="Genomic_DNA"/>
</dbReference>
<keyword evidence="1" id="KW-1133">Transmembrane helix</keyword>
<feature type="transmembrane region" description="Helical" evidence="1">
    <location>
        <begin position="106"/>
        <end position="129"/>
    </location>
</feature>
<dbReference type="GeneID" id="53687311"/>
<proteinExistence type="predicted"/>
<keyword evidence="1" id="KW-0812">Transmembrane</keyword>
<accession>A0A660HQE2</accession>
<evidence type="ECO:0000256" key="1">
    <source>
        <dbReference type="SAM" id="Phobius"/>
    </source>
</evidence>
<name>A0A660HQE2_9EURY</name>
<dbReference type="KEGG" id="mfz:AOB57_004270"/>
<dbReference type="RefSeq" id="WP_048159118.1">
    <property type="nucleotide sequence ID" value="NZ_CP032683.1"/>
</dbReference>
<keyword evidence="3" id="KW-1185">Reference proteome</keyword>
<evidence type="ECO:0000313" key="3">
    <source>
        <dbReference type="Proteomes" id="UP000053087"/>
    </source>
</evidence>
<dbReference type="Proteomes" id="UP000053087">
    <property type="component" value="Chromosome"/>
</dbReference>
<feature type="transmembrane region" description="Helical" evidence="1">
    <location>
        <begin position="54"/>
        <end position="78"/>
    </location>
</feature>
<protein>
    <submittedName>
        <fullName evidence="2">Uncharacterized protein</fullName>
    </submittedName>
</protein>
<evidence type="ECO:0000313" key="2">
    <source>
        <dbReference type="EMBL" id="AYK14511.1"/>
    </source>
</evidence>
<dbReference type="OrthoDB" id="379535at2157"/>
<organism evidence="2 3">
    <name type="scientific">Methanosarcina flavescens</name>
    <dbReference type="NCBI Taxonomy" id="1715806"/>
    <lineage>
        <taxon>Archaea</taxon>
        <taxon>Methanobacteriati</taxon>
        <taxon>Methanobacteriota</taxon>
        <taxon>Stenosarchaea group</taxon>
        <taxon>Methanomicrobia</taxon>
        <taxon>Methanosarcinales</taxon>
        <taxon>Methanosarcinaceae</taxon>
        <taxon>Methanosarcina</taxon>
    </lineage>
</organism>
<reference evidence="2 3" key="1">
    <citation type="journal article" date="2016" name="Int. J. Syst. Evol. Microbiol.">
        <title>Methanosarcina flavescens sp. nov., a methanogenic archaeon isolated from a full-scale anaerobic digester.</title>
        <authorList>
            <person name="Kern T."/>
            <person name="Fischer M.A."/>
            <person name="Deppenmeier U."/>
            <person name="Schmitz R.A."/>
            <person name="Rother M."/>
        </authorList>
    </citation>
    <scope>NUCLEOTIDE SEQUENCE [LARGE SCALE GENOMIC DNA]</scope>
    <source>
        <strain evidence="2 3">E03.2</strain>
    </source>
</reference>